<dbReference type="Proteomes" id="UP000735302">
    <property type="component" value="Unassembled WGS sequence"/>
</dbReference>
<name>A0AAV4AJD4_9GAST</name>
<comment type="caution">
    <text evidence="2">The sequence shown here is derived from an EMBL/GenBank/DDBJ whole genome shotgun (WGS) entry which is preliminary data.</text>
</comment>
<evidence type="ECO:0000313" key="2">
    <source>
        <dbReference type="EMBL" id="GFO08406.1"/>
    </source>
</evidence>
<keyword evidence="3" id="KW-1185">Reference proteome</keyword>
<evidence type="ECO:0000313" key="3">
    <source>
        <dbReference type="Proteomes" id="UP000735302"/>
    </source>
</evidence>
<feature type="compositionally biased region" description="Polar residues" evidence="1">
    <location>
        <begin position="158"/>
        <end position="171"/>
    </location>
</feature>
<dbReference type="EMBL" id="BLXT01003952">
    <property type="protein sequence ID" value="GFO08406.1"/>
    <property type="molecule type" value="Genomic_DNA"/>
</dbReference>
<reference evidence="2 3" key="1">
    <citation type="journal article" date="2021" name="Elife">
        <title>Chloroplast acquisition without the gene transfer in kleptoplastic sea slugs, Plakobranchus ocellatus.</title>
        <authorList>
            <person name="Maeda T."/>
            <person name="Takahashi S."/>
            <person name="Yoshida T."/>
            <person name="Shimamura S."/>
            <person name="Takaki Y."/>
            <person name="Nagai Y."/>
            <person name="Toyoda A."/>
            <person name="Suzuki Y."/>
            <person name="Arimoto A."/>
            <person name="Ishii H."/>
            <person name="Satoh N."/>
            <person name="Nishiyama T."/>
            <person name="Hasebe M."/>
            <person name="Maruyama T."/>
            <person name="Minagawa J."/>
            <person name="Obokata J."/>
            <person name="Shigenobu S."/>
        </authorList>
    </citation>
    <scope>NUCLEOTIDE SEQUENCE [LARGE SCALE GENOMIC DNA]</scope>
</reference>
<proteinExistence type="predicted"/>
<feature type="compositionally biased region" description="Basic and acidic residues" evidence="1">
    <location>
        <begin position="39"/>
        <end position="53"/>
    </location>
</feature>
<accession>A0AAV4AJD4</accession>
<evidence type="ECO:0000256" key="1">
    <source>
        <dbReference type="SAM" id="MobiDB-lite"/>
    </source>
</evidence>
<gene>
    <name evidence="2" type="ORF">PoB_003491100</name>
</gene>
<feature type="compositionally biased region" description="Low complexity" evidence="1">
    <location>
        <begin position="204"/>
        <end position="225"/>
    </location>
</feature>
<dbReference type="AlphaFoldDB" id="A0AAV4AJD4"/>
<feature type="region of interest" description="Disordered" evidence="1">
    <location>
        <begin position="198"/>
        <end position="225"/>
    </location>
</feature>
<feature type="region of interest" description="Disordered" evidence="1">
    <location>
        <begin position="137"/>
        <end position="171"/>
    </location>
</feature>
<feature type="region of interest" description="Disordered" evidence="1">
    <location>
        <begin position="1"/>
        <end position="53"/>
    </location>
</feature>
<sequence>MVDTPKTAKTLISVGDDDQENAGLPSLKKPCLSPDLFEDTPKKGEKRDLRAADTERCEAAKRLKLPNTEADGVKETAAAEKLCRPQQESEDDGPHIPPAMLSIMQKKLTGRSNSHSHVFANHSGSVITRGFDGFGGSTTFVHPQGPPRGSLLRLGQQRKPSSSGLKKNANIQRLAVSKSQRQIKDCINVKASAAASGLKEVTPSTGSLSSTSSSSSSSSSLSSLSSSSAKKSSLLSSTCKKKNSSLLPSSTLGMFVSKGQSLLAKKPTVQQNDVIDLTSNIDS</sequence>
<protein>
    <submittedName>
        <fullName evidence="2">C-factor-like</fullName>
    </submittedName>
</protein>
<organism evidence="2 3">
    <name type="scientific">Plakobranchus ocellatus</name>
    <dbReference type="NCBI Taxonomy" id="259542"/>
    <lineage>
        <taxon>Eukaryota</taxon>
        <taxon>Metazoa</taxon>
        <taxon>Spiralia</taxon>
        <taxon>Lophotrochozoa</taxon>
        <taxon>Mollusca</taxon>
        <taxon>Gastropoda</taxon>
        <taxon>Heterobranchia</taxon>
        <taxon>Euthyneura</taxon>
        <taxon>Panpulmonata</taxon>
        <taxon>Sacoglossa</taxon>
        <taxon>Placobranchoidea</taxon>
        <taxon>Plakobranchidae</taxon>
        <taxon>Plakobranchus</taxon>
    </lineage>
</organism>